<feature type="compositionally biased region" description="Acidic residues" evidence="2">
    <location>
        <begin position="548"/>
        <end position="558"/>
    </location>
</feature>
<feature type="coiled-coil region" evidence="1">
    <location>
        <begin position="401"/>
        <end position="439"/>
    </location>
</feature>
<dbReference type="Proteomes" id="UP000655751">
    <property type="component" value="Unassembled WGS sequence"/>
</dbReference>
<reference evidence="3" key="1">
    <citation type="submission" date="2020-11" db="EMBL/GenBank/DDBJ databases">
        <title>Nocardia NEAU-351.nov., a novel actinomycete isolated from the cow dung.</title>
        <authorList>
            <person name="Zhang X."/>
        </authorList>
    </citation>
    <scope>NUCLEOTIDE SEQUENCE</scope>
    <source>
        <strain evidence="3">NEAU-351</strain>
    </source>
</reference>
<name>A0A931IKM6_9NOCA</name>
<sequence>MSAAYPVVAQRTLEPVPSKKFLGPKRTRSLDDIPQGGSNHRLVYRIGNDYQLDNGALTMDSDTVLEATHVSLVDISRDVQVPVRIEIPSKDADAFQLQVTFTCTVNDAVQVVRGGTHDLGSVLKAYVRKHRRIFELGLDYDLTEINLARRKISAQVTAYAMASPPVYLGVKTELESVEVLTPPSVGNYQRTLRDQAGRHYIDFDRQHRSQLMRSAATDYEQQEEIRSQRHSFTLDANTRDYQRYQFEQQREIGNNPVDALKYAYAAGEVSAKEFADEMLRQEQVEREYAQQELRRAQEWEQASLERGHEREALAETRRWEAERLDRDEQWKIEHKQIDLAAAERDREHAAKNAEREFAREELRRARERDHASLESGQEREALGEKRRWEAERLDRDEQWKIEHKQIDLAAAERQEENAAKNAEREFAREEVRRARERDHASLEHGREREALAETRRWEAERLDRAERWKIEHKQIDLAATERNQKLAVQIEIIRKLADRGAIDTMAIEHLVQTALSNHPEMSDLEEFTNIEVVDTTTETVRSESRDMDDPELREEDEH</sequence>
<proteinExistence type="predicted"/>
<evidence type="ECO:0000313" key="4">
    <source>
        <dbReference type="Proteomes" id="UP000655751"/>
    </source>
</evidence>
<accession>A0A931IKM6</accession>
<evidence type="ECO:0000256" key="2">
    <source>
        <dbReference type="SAM" id="MobiDB-lite"/>
    </source>
</evidence>
<evidence type="ECO:0008006" key="5">
    <source>
        <dbReference type="Google" id="ProtNLM"/>
    </source>
</evidence>
<keyword evidence="1" id="KW-0175">Coiled coil</keyword>
<dbReference type="EMBL" id="JADMLG010000022">
    <property type="protein sequence ID" value="MBH0781263.1"/>
    <property type="molecule type" value="Genomic_DNA"/>
</dbReference>
<gene>
    <name evidence="3" type="ORF">IT779_33825</name>
</gene>
<dbReference type="RefSeq" id="WP_196153545.1">
    <property type="nucleotide sequence ID" value="NZ_JADMLG010000022.1"/>
</dbReference>
<evidence type="ECO:0000256" key="1">
    <source>
        <dbReference type="SAM" id="Coils"/>
    </source>
</evidence>
<feature type="region of interest" description="Disordered" evidence="2">
    <location>
        <begin position="342"/>
        <end position="381"/>
    </location>
</feature>
<evidence type="ECO:0000313" key="3">
    <source>
        <dbReference type="EMBL" id="MBH0781263.1"/>
    </source>
</evidence>
<feature type="region of interest" description="Disordered" evidence="2">
    <location>
        <begin position="534"/>
        <end position="558"/>
    </location>
</feature>
<keyword evidence="4" id="KW-1185">Reference proteome</keyword>
<protein>
    <recommendedName>
        <fullName evidence="5">Band 7 domain-containing protein</fullName>
    </recommendedName>
</protein>
<dbReference type="AlphaFoldDB" id="A0A931IKM6"/>
<organism evidence="3 4">
    <name type="scientific">Nocardia bovistercoris</name>
    <dbReference type="NCBI Taxonomy" id="2785916"/>
    <lineage>
        <taxon>Bacteria</taxon>
        <taxon>Bacillati</taxon>
        <taxon>Actinomycetota</taxon>
        <taxon>Actinomycetes</taxon>
        <taxon>Mycobacteriales</taxon>
        <taxon>Nocardiaceae</taxon>
        <taxon>Nocardia</taxon>
    </lineage>
</organism>
<comment type="caution">
    <text evidence="3">The sequence shown here is derived from an EMBL/GenBank/DDBJ whole genome shotgun (WGS) entry which is preliminary data.</text>
</comment>